<dbReference type="Proteomes" id="UP000184356">
    <property type="component" value="Unassembled WGS sequence"/>
</dbReference>
<sequence>MASSSSTPTEFQLAQAIRHAEDVKNLLPTILTPETVKNIGWMMEETVLHGYTESYHLLAHEVFTRAAQFYDPIRHAAMDAILHNRDDIIDDLFARISALPNPGHYEDWLYTVDENGMISDNNEVRRCDIIGSALCAAIHHGSLPAVRKVLGMDDLPVYMVGTALEAATTLHDADMAAVLVQELMREKAQVTRFIMRRSGFETVDVRVGLELRVERATHILDCLKIAEEKGFGDVVAVLLPHYLECVAGHPTCDLLQQSGFIYMFPHELYRYISRGLCKKFLNRDIPVKFRSFLYTLLEDESRKA</sequence>
<dbReference type="EMBL" id="KV878584">
    <property type="protein sequence ID" value="OJJ61512.1"/>
    <property type="molecule type" value="Genomic_DNA"/>
</dbReference>
<dbReference type="AlphaFoldDB" id="A0A1L9TQ21"/>
<dbReference type="OrthoDB" id="4467428at2759"/>
<keyword evidence="2" id="KW-1185">Reference proteome</keyword>
<reference evidence="2" key="1">
    <citation type="journal article" date="2017" name="Genome Biol.">
        <title>Comparative genomics reveals high biological diversity and specific adaptations in the industrially and medically important fungal genus Aspergillus.</title>
        <authorList>
            <person name="de Vries R.P."/>
            <person name="Riley R."/>
            <person name="Wiebenga A."/>
            <person name="Aguilar-Osorio G."/>
            <person name="Amillis S."/>
            <person name="Uchima C.A."/>
            <person name="Anderluh G."/>
            <person name="Asadollahi M."/>
            <person name="Askin M."/>
            <person name="Barry K."/>
            <person name="Battaglia E."/>
            <person name="Bayram O."/>
            <person name="Benocci T."/>
            <person name="Braus-Stromeyer S.A."/>
            <person name="Caldana C."/>
            <person name="Canovas D."/>
            <person name="Cerqueira G.C."/>
            <person name="Chen F."/>
            <person name="Chen W."/>
            <person name="Choi C."/>
            <person name="Clum A."/>
            <person name="Dos Santos R.A."/>
            <person name="Damasio A.R."/>
            <person name="Diallinas G."/>
            <person name="Emri T."/>
            <person name="Fekete E."/>
            <person name="Flipphi M."/>
            <person name="Freyberg S."/>
            <person name="Gallo A."/>
            <person name="Gournas C."/>
            <person name="Habgood R."/>
            <person name="Hainaut M."/>
            <person name="Harispe M.L."/>
            <person name="Henrissat B."/>
            <person name="Hilden K.S."/>
            <person name="Hope R."/>
            <person name="Hossain A."/>
            <person name="Karabika E."/>
            <person name="Karaffa L."/>
            <person name="Karanyi Z."/>
            <person name="Krasevec N."/>
            <person name="Kuo A."/>
            <person name="Kusch H."/>
            <person name="LaButti K."/>
            <person name="Lagendijk E.L."/>
            <person name="Lapidus A."/>
            <person name="Levasseur A."/>
            <person name="Lindquist E."/>
            <person name="Lipzen A."/>
            <person name="Logrieco A.F."/>
            <person name="MacCabe A."/>
            <person name="Maekelae M.R."/>
            <person name="Malavazi I."/>
            <person name="Melin P."/>
            <person name="Meyer V."/>
            <person name="Mielnichuk N."/>
            <person name="Miskei M."/>
            <person name="Molnar A.P."/>
            <person name="Mule G."/>
            <person name="Ngan C.Y."/>
            <person name="Orejas M."/>
            <person name="Orosz E."/>
            <person name="Ouedraogo J.P."/>
            <person name="Overkamp K.M."/>
            <person name="Park H.-S."/>
            <person name="Perrone G."/>
            <person name="Piumi F."/>
            <person name="Punt P.J."/>
            <person name="Ram A.F."/>
            <person name="Ramon A."/>
            <person name="Rauscher S."/>
            <person name="Record E."/>
            <person name="Riano-Pachon D.M."/>
            <person name="Robert V."/>
            <person name="Roehrig J."/>
            <person name="Ruller R."/>
            <person name="Salamov A."/>
            <person name="Salih N.S."/>
            <person name="Samson R.A."/>
            <person name="Sandor E."/>
            <person name="Sanguinetti M."/>
            <person name="Schuetze T."/>
            <person name="Sepcic K."/>
            <person name="Shelest E."/>
            <person name="Sherlock G."/>
            <person name="Sophianopoulou V."/>
            <person name="Squina F.M."/>
            <person name="Sun H."/>
            <person name="Susca A."/>
            <person name="Todd R.B."/>
            <person name="Tsang A."/>
            <person name="Unkles S.E."/>
            <person name="van de Wiele N."/>
            <person name="van Rossen-Uffink D."/>
            <person name="Oliveira J.V."/>
            <person name="Vesth T.C."/>
            <person name="Visser J."/>
            <person name="Yu J.-H."/>
            <person name="Zhou M."/>
            <person name="Andersen M.R."/>
            <person name="Archer D.B."/>
            <person name="Baker S.E."/>
            <person name="Benoit I."/>
            <person name="Brakhage A.A."/>
            <person name="Braus G.H."/>
            <person name="Fischer R."/>
            <person name="Frisvad J.C."/>
            <person name="Goldman G.H."/>
            <person name="Houbraken J."/>
            <person name="Oakley B."/>
            <person name="Pocsi I."/>
            <person name="Scazzocchio C."/>
            <person name="Seiboth B."/>
            <person name="vanKuyk P.A."/>
            <person name="Wortman J."/>
            <person name="Dyer P.S."/>
            <person name="Grigoriev I.V."/>
        </authorList>
    </citation>
    <scope>NUCLEOTIDE SEQUENCE [LARGE SCALE GENOMIC DNA]</scope>
    <source>
        <strain evidence="2">CBS 593.65</strain>
    </source>
</reference>
<organism evidence="1 2">
    <name type="scientific">Aspergillus sydowii CBS 593.65</name>
    <dbReference type="NCBI Taxonomy" id="1036612"/>
    <lineage>
        <taxon>Eukaryota</taxon>
        <taxon>Fungi</taxon>
        <taxon>Dikarya</taxon>
        <taxon>Ascomycota</taxon>
        <taxon>Pezizomycotina</taxon>
        <taxon>Eurotiomycetes</taxon>
        <taxon>Eurotiomycetidae</taxon>
        <taxon>Eurotiales</taxon>
        <taxon>Aspergillaceae</taxon>
        <taxon>Aspergillus</taxon>
        <taxon>Aspergillus subgen. Nidulantes</taxon>
    </lineage>
</organism>
<dbReference type="RefSeq" id="XP_040705318.1">
    <property type="nucleotide sequence ID" value="XM_040840274.1"/>
</dbReference>
<accession>A0A1L9TQ21</accession>
<evidence type="ECO:0000313" key="1">
    <source>
        <dbReference type="EMBL" id="OJJ61512.1"/>
    </source>
</evidence>
<dbReference type="VEuPathDB" id="FungiDB:ASPSYDRAFT_1173291"/>
<proteinExistence type="predicted"/>
<dbReference type="GeneID" id="63756347"/>
<evidence type="ECO:0000313" key="2">
    <source>
        <dbReference type="Proteomes" id="UP000184356"/>
    </source>
</evidence>
<name>A0A1L9TQ21_9EURO</name>
<protein>
    <submittedName>
        <fullName evidence="1">Uncharacterized protein</fullName>
    </submittedName>
</protein>
<gene>
    <name evidence="1" type="ORF">ASPSYDRAFT_1173291</name>
</gene>